<name>A0A1H8II85_9BACI</name>
<dbReference type="PANTHER" id="PTHR44591">
    <property type="entry name" value="STRESS RESPONSE REGULATOR PROTEIN 1"/>
    <property type="match status" value="1"/>
</dbReference>
<dbReference type="Proteomes" id="UP000199300">
    <property type="component" value="Unassembled WGS sequence"/>
</dbReference>
<dbReference type="OrthoDB" id="9790669at2"/>
<evidence type="ECO:0000256" key="3">
    <source>
        <dbReference type="PROSITE-ProRule" id="PRU00169"/>
    </source>
</evidence>
<accession>A0A1H8II85</accession>
<dbReference type="GO" id="GO:0000160">
    <property type="term" value="P:phosphorelay signal transduction system"/>
    <property type="evidence" value="ECO:0007669"/>
    <property type="project" value="UniProtKB-KW"/>
</dbReference>
<sequence>MYSVLIVDDSSFMRAWLKRLITNQTYSIAAEASNGYEAILNYRKTKPDLVLLDNHLPDITGVEVLKRIMSIDANAKVIICSAMGTDFLVKECLVHGAKDFIRKPNFEHLLNKMDNIMLDKSNPID</sequence>
<keyword evidence="1 3" id="KW-0597">Phosphoprotein</keyword>
<dbReference type="SMART" id="SM00448">
    <property type="entry name" value="REC"/>
    <property type="match status" value="1"/>
</dbReference>
<evidence type="ECO:0000313" key="6">
    <source>
        <dbReference type="Proteomes" id="UP000199300"/>
    </source>
</evidence>
<evidence type="ECO:0000259" key="4">
    <source>
        <dbReference type="PROSITE" id="PS50110"/>
    </source>
</evidence>
<protein>
    <submittedName>
        <fullName evidence="5">Two-component system, chemotaxis family, response regulator CheY</fullName>
    </submittedName>
</protein>
<dbReference type="PROSITE" id="PS50110">
    <property type="entry name" value="RESPONSE_REGULATORY"/>
    <property type="match status" value="1"/>
</dbReference>
<dbReference type="SUPFAM" id="SSF52172">
    <property type="entry name" value="CheY-like"/>
    <property type="match status" value="1"/>
</dbReference>
<evidence type="ECO:0000313" key="5">
    <source>
        <dbReference type="EMBL" id="SEN68224.1"/>
    </source>
</evidence>
<dbReference type="InterPro" id="IPR001789">
    <property type="entry name" value="Sig_transdc_resp-reg_receiver"/>
</dbReference>
<proteinExistence type="predicted"/>
<organism evidence="5 6">
    <name type="scientific">Amphibacillus marinus</name>
    <dbReference type="NCBI Taxonomy" id="872970"/>
    <lineage>
        <taxon>Bacteria</taxon>
        <taxon>Bacillati</taxon>
        <taxon>Bacillota</taxon>
        <taxon>Bacilli</taxon>
        <taxon>Bacillales</taxon>
        <taxon>Bacillaceae</taxon>
        <taxon>Amphibacillus</taxon>
    </lineage>
</organism>
<feature type="modified residue" description="4-aspartylphosphate" evidence="3">
    <location>
        <position position="53"/>
    </location>
</feature>
<dbReference type="RefSeq" id="WP_091494705.1">
    <property type="nucleotide sequence ID" value="NZ_FODJ01000001.1"/>
</dbReference>
<feature type="domain" description="Response regulatory" evidence="4">
    <location>
        <begin position="3"/>
        <end position="118"/>
    </location>
</feature>
<dbReference type="EMBL" id="FODJ01000001">
    <property type="protein sequence ID" value="SEN68224.1"/>
    <property type="molecule type" value="Genomic_DNA"/>
</dbReference>
<dbReference type="STRING" id="872970.SAMN04488134_101627"/>
<keyword evidence="2" id="KW-0902">Two-component regulatory system</keyword>
<dbReference type="InterPro" id="IPR050595">
    <property type="entry name" value="Bact_response_regulator"/>
</dbReference>
<dbReference type="PANTHER" id="PTHR44591:SF14">
    <property type="entry name" value="PROTEIN PILG"/>
    <property type="match status" value="1"/>
</dbReference>
<dbReference type="InterPro" id="IPR011006">
    <property type="entry name" value="CheY-like_superfamily"/>
</dbReference>
<evidence type="ECO:0000256" key="2">
    <source>
        <dbReference type="ARBA" id="ARBA00023012"/>
    </source>
</evidence>
<gene>
    <name evidence="5" type="ORF">SAMN04488134_101627</name>
</gene>
<reference evidence="5 6" key="1">
    <citation type="submission" date="2016-10" db="EMBL/GenBank/DDBJ databases">
        <authorList>
            <person name="de Groot N.N."/>
        </authorList>
    </citation>
    <scope>NUCLEOTIDE SEQUENCE [LARGE SCALE GENOMIC DNA]</scope>
    <source>
        <strain evidence="5 6">CGMCC 1.10434</strain>
    </source>
</reference>
<dbReference type="AlphaFoldDB" id="A0A1H8II85"/>
<dbReference type="Pfam" id="PF00072">
    <property type="entry name" value="Response_reg"/>
    <property type="match status" value="1"/>
</dbReference>
<keyword evidence="6" id="KW-1185">Reference proteome</keyword>
<dbReference type="Gene3D" id="3.40.50.2300">
    <property type="match status" value="1"/>
</dbReference>
<evidence type="ECO:0000256" key="1">
    <source>
        <dbReference type="ARBA" id="ARBA00022553"/>
    </source>
</evidence>